<protein>
    <submittedName>
        <fullName evidence="1">Uncharacterized protein</fullName>
    </submittedName>
</protein>
<organism evidence="1 2">
    <name type="scientific">Candidatus Brachybacterium merdavium</name>
    <dbReference type="NCBI Taxonomy" id="2838513"/>
    <lineage>
        <taxon>Bacteria</taxon>
        <taxon>Bacillati</taxon>
        <taxon>Actinomycetota</taxon>
        <taxon>Actinomycetes</taxon>
        <taxon>Micrococcales</taxon>
        <taxon>Dermabacteraceae</taxon>
        <taxon>Brachybacterium</taxon>
    </lineage>
</organism>
<gene>
    <name evidence="1" type="ORF">H9786_06620</name>
</gene>
<sequence>MIAAGGRLDLGAAISEFDVSQIVRLLADQGLLPSGQRLAHESTRMDPVLGVTAYLEPDIPATIPTTAVRVPSQLRSPHAAVEAFRAHRQNVSKAQIPRAARILQALVTAAQERQWKVPAQRPSGSRRDATPDLLISTLSQEVVVTIYELDERGRPGRAFVEDYGYGYGSREQRTVTNRHFGGSGRLMLTVHDRWGEKLIASARETKNETLDEQLPAVLRTLDIADAEDAWEREEETRRRAIREERWEEVKQEAFVQLAYQRGQVPGSGVAILRR</sequence>
<reference evidence="1" key="1">
    <citation type="journal article" date="2021" name="PeerJ">
        <title>Extensive microbial diversity within the chicken gut microbiome revealed by metagenomics and culture.</title>
        <authorList>
            <person name="Gilroy R."/>
            <person name="Ravi A."/>
            <person name="Getino M."/>
            <person name="Pursley I."/>
            <person name="Horton D.L."/>
            <person name="Alikhan N.F."/>
            <person name="Baker D."/>
            <person name="Gharbi K."/>
            <person name="Hall N."/>
            <person name="Watson M."/>
            <person name="Adriaenssens E.M."/>
            <person name="Foster-Nyarko E."/>
            <person name="Jarju S."/>
            <person name="Secka A."/>
            <person name="Antonio M."/>
            <person name="Oren A."/>
            <person name="Chaudhuri R.R."/>
            <person name="La Ragione R."/>
            <person name="Hildebrand F."/>
            <person name="Pallen M.J."/>
        </authorList>
    </citation>
    <scope>NUCLEOTIDE SEQUENCE</scope>
    <source>
        <strain evidence="1">ChiHjej13B12-24818</strain>
    </source>
</reference>
<dbReference type="Proteomes" id="UP000823823">
    <property type="component" value="Unassembled WGS sequence"/>
</dbReference>
<comment type="caution">
    <text evidence="1">The sequence shown here is derived from an EMBL/GenBank/DDBJ whole genome shotgun (WGS) entry which is preliminary data.</text>
</comment>
<reference evidence="1" key="2">
    <citation type="submission" date="2021-04" db="EMBL/GenBank/DDBJ databases">
        <authorList>
            <person name="Gilroy R."/>
        </authorList>
    </citation>
    <scope>NUCLEOTIDE SEQUENCE</scope>
    <source>
        <strain evidence="1">ChiHjej13B12-24818</strain>
    </source>
</reference>
<dbReference type="EMBL" id="DWZH01000046">
    <property type="protein sequence ID" value="HJB10191.1"/>
    <property type="molecule type" value="Genomic_DNA"/>
</dbReference>
<evidence type="ECO:0000313" key="2">
    <source>
        <dbReference type="Proteomes" id="UP000823823"/>
    </source>
</evidence>
<accession>A0A9D2RP39</accession>
<proteinExistence type="predicted"/>
<dbReference type="AlphaFoldDB" id="A0A9D2RP39"/>
<name>A0A9D2RP39_9MICO</name>
<evidence type="ECO:0000313" key="1">
    <source>
        <dbReference type="EMBL" id="HJB10191.1"/>
    </source>
</evidence>